<feature type="domain" description="2'-5'-oligoadenylate synthetase 1" evidence="2">
    <location>
        <begin position="536"/>
        <end position="698"/>
    </location>
</feature>
<feature type="non-terminal residue" evidence="3">
    <location>
        <position position="1"/>
    </location>
</feature>
<organism evidence="3 4">
    <name type="scientific">Porites lobata</name>
    <dbReference type="NCBI Taxonomy" id="104759"/>
    <lineage>
        <taxon>Eukaryota</taxon>
        <taxon>Metazoa</taxon>
        <taxon>Cnidaria</taxon>
        <taxon>Anthozoa</taxon>
        <taxon>Hexacorallia</taxon>
        <taxon>Scleractinia</taxon>
        <taxon>Fungiina</taxon>
        <taxon>Poritidae</taxon>
        <taxon>Porites</taxon>
    </lineage>
</organism>
<evidence type="ECO:0000256" key="1">
    <source>
        <dbReference type="ARBA" id="ARBA00009526"/>
    </source>
</evidence>
<reference evidence="3 4" key="1">
    <citation type="submission" date="2022-05" db="EMBL/GenBank/DDBJ databases">
        <authorList>
            <consortium name="Genoscope - CEA"/>
            <person name="William W."/>
        </authorList>
    </citation>
    <scope>NUCLEOTIDE SEQUENCE [LARGE SCALE GENOMIC DNA]</scope>
</reference>
<dbReference type="Pfam" id="PF10421">
    <property type="entry name" value="OAS1_C"/>
    <property type="match status" value="2"/>
</dbReference>
<keyword evidence="4" id="KW-1185">Reference proteome</keyword>
<dbReference type="PROSITE" id="PS50152">
    <property type="entry name" value="25A_SYNTH_3"/>
    <property type="match status" value="2"/>
</dbReference>
<dbReference type="Gene3D" id="3.30.460.10">
    <property type="entry name" value="Beta Polymerase, domain 2"/>
    <property type="match status" value="2"/>
</dbReference>
<dbReference type="SUPFAM" id="SSF81631">
    <property type="entry name" value="PAP/OAS1 substrate-binding domain"/>
    <property type="match status" value="2"/>
</dbReference>
<dbReference type="PANTHER" id="PTHR11258">
    <property type="entry name" value="2-5 OLIGOADENYLATE SYNTHETASE"/>
    <property type="match status" value="1"/>
</dbReference>
<accession>A0ABN8NPS5</accession>
<dbReference type="Gene3D" id="1.10.1410.20">
    <property type="entry name" value="2'-5'-oligoadenylate synthetase 1, domain 2"/>
    <property type="match status" value="2"/>
</dbReference>
<dbReference type="PANTHER" id="PTHR11258:SF11">
    <property type="entry name" value="C2H2-TYPE DOMAIN-CONTAINING PROTEIN"/>
    <property type="match status" value="1"/>
</dbReference>
<sequence length="707" mass="81576">PRALEQHLDNPGNWHEGVENSIFHLVPMFLSLPSMRKEEKGIFERARSSLEVNKFVSDELQPDGEFHGLLNNAIDSLYRELQKGLEYTNYGIHNLIKGGSIAKGTALKNNADLDCVMVMNGIENASQLSSKLPDILYMLESRLGSSIGDSWSLTSIKRTRFSLQFNMSRYFNPGESVKVDLLPTFEASVAGIDERERFYRKMLEDKKNWPYYSAALVMIQKDFVKERPALVKDLIRLVKYWRKTYIPQIGSKHVPPSYLLELLTIHAWENANRPERFDLKIGFKAVMEVLKNHQSLRVSWGDYYRKNLIPSSLLYGPYVIDPANPTNNLHDAVDCWDEVKKVAEETMRKPLLRDWDKISAKSLTKNQTSRSAGESHIELRGERDVILNTFISDELQPDKEFHDVYNDAIDSLYKELQRVLRNTSYGIHNLIEGGSIAKGTALKKHSDLDCVMVTKSIKDANQLSGKLPVILPELESRLQGSWKGDPWQLDSIETTNFSVQFNMSRSSEELVKVDLLPTFEANVGTDAGTIYTFSERAEFYMQMVHDEENWEYYSAAIVKLQVEFVKKLPANVKDLIRLVKYWRKTYIPQSGSKHLPPFYLLELLTIHAWENANRPERFDVKIGFKAVMEALKNPHNLRVIWEHYYRRELIPSRYIRKVLRQGPYVFDPANPTNNLYADVDSWGEVREVAEETLRKPLLSGVQVTDDW</sequence>
<dbReference type="Proteomes" id="UP001159405">
    <property type="component" value="Unassembled WGS sequence"/>
</dbReference>
<comment type="similarity">
    <text evidence="1">Belongs to the 2-5A synthase family.</text>
</comment>
<protein>
    <recommendedName>
        <fullName evidence="2">2'-5'-oligoadenylate synthetase 1 domain-containing protein</fullName>
    </recommendedName>
</protein>
<proteinExistence type="inferred from homology"/>
<feature type="non-terminal residue" evidence="3">
    <location>
        <position position="707"/>
    </location>
</feature>
<dbReference type="InterPro" id="IPR018952">
    <property type="entry name" value="2-5-oligoAdlate_synth_1_dom2/C"/>
</dbReference>
<evidence type="ECO:0000313" key="3">
    <source>
        <dbReference type="EMBL" id="CAH3113459.1"/>
    </source>
</evidence>
<evidence type="ECO:0000259" key="2">
    <source>
        <dbReference type="Pfam" id="PF10421"/>
    </source>
</evidence>
<comment type="caution">
    <text evidence="3">The sequence shown here is derived from an EMBL/GenBank/DDBJ whole genome shotgun (WGS) entry which is preliminary data.</text>
</comment>
<name>A0ABN8NPS5_9CNID</name>
<gene>
    <name evidence="3" type="ORF">PLOB_00022112</name>
</gene>
<dbReference type="SUPFAM" id="SSF81301">
    <property type="entry name" value="Nucleotidyltransferase"/>
    <property type="match status" value="2"/>
</dbReference>
<dbReference type="EMBL" id="CALNXK010000026">
    <property type="protein sequence ID" value="CAH3113459.1"/>
    <property type="molecule type" value="Genomic_DNA"/>
</dbReference>
<dbReference type="InterPro" id="IPR043519">
    <property type="entry name" value="NT_sf"/>
</dbReference>
<feature type="domain" description="2'-5'-oligoadenylate synthetase 1" evidence="2">
    <location>
        <begin position="197"/>
        <end position="362"/>
    </location>
</feature>
<evidence type="ECO:0000313" key="4">
    <source>
        <dbReference type="Proteomes" id="UP001159405"/>
    </source>
</evidence>